<dbReference type="EMBL" id="CP079105">
    <property type="protein sequence ID" value="QXQ15876.1"/>
    <property type="molecule type" value="Genomic_DNA"/>
</dbReference>
<evidence type="ECO:0000313" key="3">
    <source>
        <dbReference type="Proteomes" id="UP000887023"/>
    </source>
</evidence>
<dbReference type="InterPro" id="IPR051044">
    <property type="entry name" value="MAG_DAG_Lipase"/>
</dbReference>
<keyword evidence="3" id="KW-1185">Reference proteome</keyword>
<name>A0ABX8SEW0_9ACTN</name>
<feature type="domain" description="Serine aminopeptidase S33" evidence="1">
    <location>
        <begin position="43"/>
        <end position="256"/>
    </location>
</feature>
<sequence>MPDVLDGYLQRQIPLGTDPDGEGEIGATLVRREPATPPPSGLAVLYVHGYTDYFFQRHVGTHFAERGYAFYALDLRKCGRSRRPGQTAHYVGDLALYDTELDEALRIVRAETGARVLVLSHSTGGLVTSLWLHRRNTDPAYPGGAPAAGICGIVLNSPWFDLHGPAMYRSVGTTLIGVAGRLRGRAILPGQSNNTYGSSLHSAAHGDWDFDTEWKPLSGIPIRLGWLRAVRRGQARLHRGLNLGTPALVLRSNRSRFAVRYEPAVDLADAVLDVDQIQRWAGCLGGRTTIVPIPDARHDVFLSAPTPLATAFAELDLWLDWLERIGTAGRARVSAD</sequence>
<dbReference type="InterPro" id="IPR022742">
    <property type="entry name" value="Hydrolase_4"/>
</dbReference>
<dbReference type="Pfam" id="PF12146">
    <property type="entry name" value="Hydrolase_4"/>
    <property type="match status" value="1"/>
</dbReference>
<dbReference type="SUPFAM" id="SSF53474">
    <property type="entry name" value="alpha/beta-Hydrolases"/>
    <property type="match status" value="1"/>
</dbReference>
<dbReference type="Gene3D" id="3.40.50.1820">
    <property type="entry name" value="alpha/beta hydrolase"/>
    <property type="match status" value="1"/>
</dbReference>
<protein>
    <submittedName>
        <fullName evidence="2">Alpha/beta hydrolase</fullName>
    </submittedName>
</protein>
<gene>
    <name evidence="2" type="ORF">KV203_11910</name>
</gene>
<dbReference type="Proteomes" id="UP000887023">
    <property type="component" value="Chromosome"/>
</dbReference>
<dbReference type="PANTHER" id="PTHR11614">
    <property type="entry name" value="PHOSPHOLIPASE-RELATED"/>
    <property type="match status" value="1"/>
</dbReference>
<dbReference type="InterPro" id="IPR029058">
    <property type="entry name" value="AB_hydrolase_fold"/>
</dbReference>
<reference evidence="2" key="1">
    <citation type="submission" date="2021-07" db="EMBL/GenBank/DDBJ databases">
        <title>Candidatus Kaistella beijingensis sp. nov. isolated from a municipal wastewater treatment plant is involved in sludge foaming.</title>
        <authorList>
            <person name="Song Y."/>
            <person name="Liu S.-J."/>
        </authorList>
    </citation>
    <scope>NUCLEOTIDE SEQUENCE</scope>
    <source>
        <strain evidence="2">DSM 43998</strain>
    </source>
</reference>
<dbReference type="GO" id="GO:0016787">
    <property type="term" value="F:hydrolase activity"/>
    <property type="evidence" value="ECO:0007669"/>
    <property type="project" value="UniProtKB-KW"/>
</dbReference>
<keyword evidence="2" id="KW-0378">Hydrolase</keyword>
<accession>A0ABX8SEW0</accession>
<evidence type="ECO:0000259" key="1">
    <source>
        <dbReference type="Pfam" id="PF12146"/>
    </source>
</evidence>
<organism evidence="2 3">
    <name type="scientific">Skermania pinensis</name>
    <dbReference type="NCBI Taxonomy" id="39122"/>
    <lineage>
        <taxon>Bacteria</taxon>
        <taxon>Bacillati</taxon>
        <taxon>Actinomycetota</taxon>
        <taxon>Actinomycetes</taxon>
        <taxon>Mycobacteriales</taxon>
        <taxon>Gordoniaceae</taxon>
        <taxon>Skermania</taxon>
    </lineage>
</organism>
<evidence type="ECO:0000313" key="2">
    <source>
        <dbReference type="EMBL" id="QXQ15876.1"/>
    </source>
</evidence>
<proteinExistence type="predicted"/>